<proteinExistence type="predicted"/>
<gene>
    <name evidence="1" type="ORF">H920_03432</name>
</gene>
<evidence type="ECO:0000313" key="1">
    <source>
        <dbReference type="EMBL" id="KFO35169.1"/>
    </source>
</evidence>
<evidence type="ECO:0000313" key="2">
    <source>
        <dbReference type="Proteomes" id="UP000028990"/>
    </source>
</evidence>
<sequence>MWDELFGGVRITVGMTLHLWCRLCYLTFKLQKQGVYASQPSTFVQVSSLITTTTTTTATVITSSIFITVAGFKESVTSFGIFTCVCPIMTKSSLGLAFDDLGWKMICTRRGKFNVSACCHKKTYHITYSHLVLHRH</sequence>
<keyword evidence="2" id="KW-1185">Reference proteome</keyword>
<organism evidence="1 2">
    <name type="scientific">Fukomys damarensis</name>
    <name type="common">Damaraland mole rat</name>
    <name type="synonym">Cryptomys damarensis</name>
    <dbReference type="NCBI Taxonomy" id="885580"/>
    <lineage>
        <taxon>Eukaryota</taxon>
        <taxon>Metazoa</taxon>
        <taxon>Chordata</taxon>
        <taxon>Craniata</taxon>
        <taxon>Vertebrata</taxon>
        <taxon>Euteleostomi</taxon>
        <taxon>Mammalia</taxon>
        <taxon>Eutheria</taxon>
        <taxon>Euarchontoglires</taxon>
        <taxon>Glires</taxon>
        <taxon>Rodentia</taxon>
        <taxon>Hystricomorpha</taxon>
        <taxon>Bathyergidae</taxon>
        <taxon>Fukomys</taxon>
    </lineage>
</organism>
<accession>A0A091DSR1</accession>
<name>A0A091DSR1_FUKDA</name>
<protein>
    <submittedName>
        <fullName evidence="1">Uncharacterized protein</fullName>
    </submittedName>
</protein>
<dbReference type="EMBL" id="KN121869">
    <property type="protein sequence ID" value="KFO35169.1"/>
    <property type="molecule type" value="Genomic_DNA"/>
</dbReference>
<dbReference type="Proteomes" id="UP000028990">
    <property type="component" value="Unassembled WGS sequence"/>
</dbReference>
<reference evidence="1 2" key="1">
    <citation type="submission" date="2013-11" db="EMBL/GenBank/DDBJ databases">
        <title>The Damaraland mole rat (Fukomys damarensis) genome and evolution of African mole rats.</title>
        <authorList>
            <person name="Gladyshev V.N."/>
            <person name="Fang X."/>
        </authorList>
    </citation>
    <scope>NUCLEOTIDE SEQUENCE [LARGE SCALE GENOMIC DNA]</scope>
    <source>
        <tissue evidence="1">Liver</tissue>
    </source>
</reference>
<dbReference type="AlphaFoldDB" id="A0A091DSR1"/>